<dbReference type="InterPro" id="IPR027640">
    <property type="entry name" value="Kinesin-like_fam"/>
</dbReference>
<dbReference type="CDD" id="cd01372">
    <property type="entry name" value="KISc_KIF4"/>
    <property type="match status" value="1"/>
</dbReference>
<keyword evidence="2" id="KW-0963">Cytoplasm</keyword>
<keyword evidence="5" id="KW-0677">Repeat</keyword>
<dbReference type="GO" id="GO:0007018">
    <property type="term" value="P:microtubule-based movement"/>
    <property type="evidence" value="ECO:0007669"/>
    <property type="project" value="InterPro"/>
</dbReference>
<protein>
    <recommendedName>
        <fullName evidence="12">Kinesin-like protein</fullName>
    </recommendedName>
</protein>
<keyword evidence="8 13" id="KW-0175">Coiled coil</keyword>
<dbReference type="STRING" id="6293.A0A1I8EJ46"/>
<dbReference type="GO" id="GO:0005524">
    <property type="term" value="F:ATP binding"/>
    <property type="evidence" value="ECO:0007669"/>
    <property type="project" value="UniProtKB-UniRule"/>
</dbReference>
<dbReference type="GO" id="GO:0008017">
    <property type="term" value="F:microtubule binding"/>
    <property type="evidence" value="ECO:0007669"/>
    <property type="project" value="InterPro"/>
</dbReference>
<evidence type="ECO:0000256" key="1">
    <source>
        <dbReference type="ARBA" id="ARBA00004245"/>
    </source>
</evidence>
<evidence type="ECO:0000256" key="3">
    <source>
        <dbReference type="ARBA" id="ARBA00022574"/>
    </source>
</evidence>
<comment type="similarity">
    <text evidence="11 12">Belongs to the TRAFAC class myosin-kinesin ATPase superfamily. Kinesin family.</text>
</comment>
<dbReference type="PRINTS" id="PR00380">
    <property type="entry name" value="KINESINHEAVY"/>
</dbReference>
<evidence type="ECO:0000256" key="8">
    <source>
        <dbReference type="ARBA" id="ARBA00023054"/>
    </source>
</evidence>
<dbReference type="Pfam" id="PF00225">
    <property type="entry name" value="Kinesin"/>
    <property type="match status" value="1"/>
</dbReference>
<keyword evidence="9 11" id="KW-0505">Motor protein</keyword>
<dbReference type="SUPFAM" id="SSF52540">
    <property type="entry name" value="P-loop containing nucleoside triphosphate hydrolases"/>
    <property type="match status" value="1"/>
</dbReference>
<evidence type="ECO:0000256" key="6">
    <source>
        <dbReference type="ARBA" id="ARBA00022741"/>
    </source>
</evidence>
<dbReference type="GO" id="GO:0005874">
    <property type="term" value="C:microtubule"/>
    <property type="evidence" value="ECO:0007669"/>
    <property type="project" value="UniProtKB-KW"/>
</dbReference>
<dbReference type="GO" id="GO:0007052">
    <property type="term" value="P:mitotic spindle organization"/>
    <property type="evidence" value="ECO:0007669"/>
    <property type="project" value="TreeGrafter"/>
</dbReference>
<dbReference type="InterPro" id="IPR027417">
    <property type="entry name" value="P-loop_NTPase"/>
</dbReference>
<evidence type="ECO:0000256" key="9">
    <source>
        <dbReference type="ARBA" id="ARBA00023175"/>
    </source>
</evidence>
<evidence type="ECO:0000313" key="15">
    <source>
        <dbReference type="WBParaSite" id="maker-PairedContig_245-snap-gene-1.27-mRNA-1"/>
    </source>
</evidence>
<dbReference type="PROSITE" id="PS50067">
    <property type="entry name" value="KINESIN_MOTOR_2"/>
    <property type="match status" value="1"/>
</dbReference>
<dbReference type="InterPro" id="IPR036961">
    <property type="entry name" value="Kinesin_motor_dom_sf"/>
</dbReference>
<evidence type="ECO:0000256" key="10">
    <source>
        <dbReference type="ARBA" id="ARBA00023212"/>
    </source>
</evidence>
<keyword evidence="7 11" id="KW-0067">ATP-binding</keyword>
<evidence type="ECO:0000256" key="7">
    <source>
        <dbReference type="ARBA" id="ARBA00022840"/>
    </source>
</evidence>
<feature type="coiled-coil region" evidence="13">
    <location>
        <begin position="451"/>
        <end position="485"/>
    </location>
</feature>
<keyword evidence="10" id="KW-0206">Cytoskeleton</keyword>
<evidence type="ECO:0000256" key="5">
    <source>
        <dbReference type="ARBA" id="ARBA00022737"/>
    </source>
</evidence>
<dbReference type="PANTHER" id="PTHR47969:SF28">
    <property type="entry name" value="KINESIN-LIKE PROTEIN KIF21B"/>
    <property type="match status" value="1"/>
</dbReference>
<dbReference type="GO" id="GO:0051231">
    <property type="term" value="P:spindle elongation"/>
    <property type="evidence" value="ECO:0007669"/>
    <property type="project" value="TreeGrafter"/>
</dbReference>
<keyword evidence="4 12" id="KW-0493">Microtubule</keyword>
<keyword evidence="3" id="KW-0853">WD repeat</keyword>
<reference evidence="15" key="1">
    <citation type="submission" date="2016-11" db="UniProtKB">
        <authorList>
            <consortium name="WormBaseParasite"/>
        </authorList>
    </citation>
    <scope>IDENTIFICATION</scope>
    <source>
        <strain evidence="15">pt0022</strain>
    </source>
</reference>
<feature type="domain" description="Kinesin motor" evidence="14">
    <location>
        <begin position="6"/>
        <end position="398"/>
    </location>
</feature>
<organism evidence="15">
    <name type="scientific">Wuchereria bancrofti</name>
    <dbReference type="NCBI Taxonomy" id="6293"/>
    <lineage>
        <taxon>Eukaryota</taxon>
        <taxon>Metazoa</taxon>
        <taxon>Ecdysozoa</taxon>
        <taxon>Nematoda</taxon>
        <taxon>Chromadorea</taxon>
        <taxon>Rhabditida</taxon>
        <taxon>Spirurina</taxon>
        <taxon>Spiruromorpha</taxon>
        <taxon>Filarioidea</taxon>
        <taxon>Onchocercidae</taxon>
        <taxon>Wuchereria</taxon>
    </lineage>
</organism>
<dbReference type="AlphaFoldDB" id="A0A1I8EJ46"/>
<dbReference type="WBParaSite" id="maker-PairedContig_245-snap-gene-1.27-mRNA-1">
    <property type="protein sequence ID" value="maker-PairedContig_245-snap-gene-1.27-mRNA-1"/>
    <property type="gene ID" value="maker-PairedContig_245-snap-gene-1.27"/>
</dbReference>
<feature type="coiled-coil region" evidence="13">
    <location>
        <begin position="657"/>
        <end position="691"/>
    </location>
</feature>
<proteinExistence type="inferred from homology"/>
<dbReference type="FunFam" id="3.40.850.10:FF:000011">
    <property type="entry name" value="Kinesin family member 21A"/>
    <property type="match status" value="1"/>
</dbReference>
<dbReference type="Gene3D" id="3.40.850.10">
    <property type="entry name" value="Kinesin motor domain"/>
    <property type="match status" value="1"/>
</dbReference>
<evidence type="ECO:0000256" key="11">
    <source>
        <dbReference type="PROSITE-ProRule" id="PRU00283"/>
    </source>
</evidence>
<evidence type="ECO:0000259" key="14">
    <source>
        <dbReference type="PROSITE" id="PS50067"/>
    </source>
</evidence>
<dbReference type="PANTHER" id="PTHR47969">
    <property type="entry name" value="CHROMOSOME-ASSOCIATED KINESIN KIF4A-RELATED"/>
    <property type="match status" value="1"/>
</dbReference>
<accession>A0A1I8EJ46</accession>
<dbReference type="PROSITE" id="PS00411">
    <property type="entry name" value="KINESIN_MOTOR_1"/>
    <property type="match status" value="1"/>
</dbReference>
<evidence type="ECO:0000256" key="13">
    <source>
        <dbReference type="SAM" id="Coils"/>
    </source>
</evidence>
<keyword evidence="6 11" id="KW-0547">Nucleotide-binding</keyword>
<dbReference type="InterPro" id="IPR001752">
    <property type="entry name" value="Kinesin_motor_dom"/>
</dbReference>
<feature type="binding site" evidence="11">
    <location>
        <begin position="111"/>
        <end position="118"/>
    </location>
    <ligand>
        <name>ATP</name>
        <dbReference type="ChEBI" id="CHEBI:30616"/>
    </ligand>
</feature>
<dbReference type="GO" id="GO:0005875">
    <property type="term" value="C:microtubule associated complex"/>
    <property type="evidence" value="ECO:0007669"/>
    <property type="project" value="TreeGrafter"/>
</dbReference>
<sequence length="733" mass="82377">MGDSSCVRVAVRVRPQSEREKVENSHVCTNVLQKEAQVPDCTNLRAVTRIFIAYVKCNSWFIKVTIGGERSFTFDYAFDIGTHQQKVYDDCVKNLIEGTFEGFNATVLAYGQTGSGKTYTMGTAFDMMDVMNEIDVGIVPRAIRHLFSGMDSRKQQALEQGFVEPCFDIVAQFVELYNEDIIDLLSHERSPTGLRIHEDAKGEIFLNGVTRVTVTSPSQTLEVLKNGALNRKTASTNMNEQSSRSHAIFTVIIKQQRTVVVKPCFDPQTVVEQGDETSASEDPPATELELLSAKFHFVDLAGSERLKRTGATGDRIKEGININFGLLALGNVICALTTPTVLDKMVHIPYRDSKLTRLLQDSLGGNSRTLMIACISPSDCDYVETLNTLKYANRAKDIKNKVIANQDKSSKLIGTLRSRIAELEAELLDFKQGRITVSDGVESFNDQYRENVLLQADVSQLRIRIKALQETVEMLRARNVQLLAEKNEGCTRIRISESHDQQVCIESTTNEIREKEGDAFGNAVRVYIDELESLRCALMESHATNEQLHQQMNRWKAIAANNAPKMHIDYLANCAAVISNSSGNNAGRVTPTPTFSLIQEAKADIKRMKQSITESSLEEEKINNDEAKINADDGMKSSVMMDDFEVDYEDDEDIEVENEAETECFKLRDDLADLQAEISIKERLVIELEQSERRLAENPNYLFFGHFITLHMSYILLYILHLENLKIYGPSHV</sequence>
<dbReference type="InterPro" id="IPR019821">
    <property type="entry name" value="Kinesin_motor_CS"/>
</dbReference>
<evidence type="ECO:0000256" key="12">
    <source>
        <dbReference type="RuleBase" id="RU000394"/>
    </source>
</evidence>
<evidence type="ECO:0000256" key="4">
    <source>
        <dbReference type="ARBA" id="ARBA00022701"/>
    </source>
</evidence>
<evidence type="ECO:0000256" key="2">
    <source>
        <dbReference type="ARBA" id="ARBA00022490"/>
    </source>
</evidence>
<dbReference type="GO" id="GO:0003777">
    <property type="term" value="F:microtubule motor activity"/>
    <property type="evidence" value="ECO:0007669"/>
    <property type="project" value="InterPro"/>
</dbReference>
<name>A0A1I8EJ46_WUCBA</name>
<comment type="subcellular location">
    <subcellularLocation>
        <location evidence="1">Cytoplasm</location>
        <location evidence="1">Cytoskeleton</location>
    </subcellularLocation>
</comment>
<dbReference type="SMART" id="SM00129">
    <property type="entry name" value="KISc"/>
    <property type="match status" value="1"/>
</dbReference>